<sequence length="88" mass="9124">MAKWRTILLNSSGRPVQQAESVFTKASSGNFHITTYVDGVVKKSNEDTGVGYISEAQQRKGLKQAATALAGGFAVAGGASITAIASCF</sequence>
<proteinExistence type="predicted"/>
<protein>
    <submittedName>
        <fullName evidence="1">Uncharacterized protein</fullName>
    </submittedName>
</protein>
<organism evidence="1 2">
    <name type="scientific">Dermatophilus congolensis</name>
    <dbReference type="NCBI Taxonomy" id="1863"/>
    <lineage>
        <taxon>Bacteria</taxon>
        <taxon>Bacillati</taxon>
        <taxon>Actinomycetota</taxon>
        <taxon>Actinomycetes</taxon>
        <taxon>Micrococcales</taxon>
        <taxon>Dermatophilaceae</taxon>
        <taxon>Dermatophilus</taxon>
    </lineage>
</organism>
<gene>
    <name evidence="1" type="ORF">NCTC7915_01237</name>
</gene>
<evidence type="ECO:0000313" key="2">
    <source>
        <dbReference type="Proteomes" id="UP000254118"/>
    </source>
</evidence>
<accession>A0AA46BNE6</accession>
<comment type="caution">
    <text evidence="1">The sequence shown here is derived from an EMBL/GenBank/DDBJ whole genome shotgun (WGS) entry which is preliminary data.</text>
</comment>
<reference evidence="1 2" key="1">
    <citation type="submission" date="2018-06" db="EMBL/GenBank/DDBJ databases">
        <authorList>
            <consortium name="Pathogen Informatics"/>
            <person name="Doyle S."/>
        </authorList>
    </citation>
    <scope>NUCLEOTIDE SEQUENCE [LARGE SCALE GENOMIC DNA]</scope>
    <source>
        <strain evidence="1 2">NCTC7915</strain>
    </source>
</reference>
<evidence type="ECO:0000313" key="1">
    <source>
        <dbReference type="EMBL" id="STD09823.1"/>
    </source>
</evidence>
<name>A0AA46BNE6_9MICO</name>
<dbReference type="AlphaFoldDB" id="A0AA46BNE6"/>
<dbReference type="Proteomes" id="UP000254118">
    <property type="component" value="Unassembled WGS sequence"/>
</dbReference>
<dbReference type="EMBL" id="UFYA01000001">
    <property type="protein sequence ID" value="STD09823.1"/>
    <property type="molecule type" value="Genomic_DNA"/>
</dbReference>